<dbReference type="PANTHER" id="PTHR34136">
    <property type="match status" value="1"/>
</dbReference>
<evidence type="ECO:0000256" key="2">
    <source>
        <dbReference type="ARBA" id="ARBA00022679"/>
    </source>
</evidence>
<dbReference type="Pfam" id="PF03808">
    <property type="entry name" value="Glyco_tran_WecG"/>
    <property type="match status" value="1"/>
</dbReference>
<sequence length="255" mass="29185">MNLKKSRNSLQILGINLNSTELVEVLAVLVRRVEKSQKTFVATPNPEFLVYAQKHVWFKKILNSADFAIPDGIGLVWASWLLRTQPRIRQRVAGADLASRLLKLAQQRRWRVGVVGARGGEVSQRRQLMAALKQKYPGTQVFNLEDTPEWKKETFQLVFACQGMGEQEKWIEKNMSQAKATILIGVGGSLDFLSGFSHRAPFWLRKVGLEWLWRFICRPGRHLKRIWTACIVFPVLVIYSRLTSIPSSQRTASLR</sequence>
<comment type="caution">
    <text evidence="3">The sequence shown here is derived from an EMBL/GenBank/DDBJ whole genome shotgun (WGS) entry which is preliminary data.</text>
</comment>
<accession>A0A2M8L5A8</accession>
<protein>
    <recommendedName>
        <fullName evidence="5">Glycosyltransferase</fullName>
    </recommendedName>
</protein>
<dbReference type="PANTHER" id="PTHR34136:SF1">
    <property type="entry name" value="UDP-N-ACETYL-D-MANNOSAMINURONIC ACID TRANSFERASE"/>
    <property type="match status" value="1"/>
</dbReference>
<proteinExistence type="predicted"/>
<evidence type="ECO:0000313" key="4">
    <source>
        <dbReference type="Proteomes" id="UP000229500"/>
    </source>
</evidence>
<reference evidence="4" key="1">
    <citation type="submission" date="2017-09" db="EMBL/GenBank/DDBJ databases">
        <title>Depth-based differentiation of microbial function through sediment-hosted aquifers and enrichment of novel symbionts in the deep terrestrial subsurface.</title>
        <authorList>
            <person name="Probst A.J."/>
            <person name="Ladd B."/>
            <person name="Jarett J.K."/>
            <person name="Geller-Mcgrath D.E."/>
            <person name="Sieber C.M.K."/>
            <person name="Emerson J.B."/>
            <person name="Anantharaman K."/>
            <person name="Thomas B.C."/>
            <person name="Malmstrom R."/>
            <person name="Stieglmeier M."/>
            <person name="Klingl A."/>
            <person name="Woyke T."/>
            <person name="Ryan C.M."/>
            <person name="Banfield J.F."/>
        </authorList>
    </citation>
    <scope>NUCLEOTIDE SEQUENCE [LARGE SCALE GENOMIC DNA]</scope>
</reference>
<evidence type="ECO:0008006" key="5">
    <source>
        <dbReference type="Google" id="ProtNLM"/>
    </source>
</evidence>
<evidence type="ECO:0000313" key="3">
    <source>
        <dbReference type="EMBL" id="PJE68986.1"/>
    </source>
</evidence>
<dbReference type="Proteomes" id="UP000229500">
    <property type="component" value="Unassembled WGS sequence"/>
</dbReference>
<organism evidence="3 4">
    <name type="scientific">Candidatus Shapirobacteria bacterium CG10_big_fil_rev_8_21_14_0_10_38_14</name>
    <dbReference type="NCBI Taxonomy" id="1974483"/>
    <lineage>
        <taxon>Bacteria</taxon>
        <taxon>Candidatus Shapironibacteriota</taxon>
    </lineage>
</organism>
<dbReference type="NCBIfam" id="TIGR00696">
    <property type="entry name" value="wecG_tagA_cpsF"/>
    <property type="match status" value="1"/>
</dbReference>
<evidence type="ECO:0000256" key="1">
    <source>
        <dbReference type="ARBA" id="ARBA00022676"/>
    </source>
</evidence>
<dbReference type="GO" id="GO:0016758">
    <property type="term" value="F:hexosyltransferase activity"/>
    <property type="evidence" value="ECO:0007669"/>
    <property type="project" value="TreeGrafter"/>
</dbReference>
<name>A0A2M8L5A8_9BACT</name>
<keyword evidence="2" id="KW-0808">Transferase</keyword>
<dbReference type="CDD" id="cd06533">
    <property type="entry name" value="Glyco_transf_WecG_TagA"/>
    <property type="match status" value="1"/>
</dbReference>
<dbReference type="InterPro" id="IPR004629">
    <property type="entry name" value="WecG_TagA_CpsF"/>
</dbReference>
<keyword evidence="1" id="KW-0328">Glycosyltransferase</keyword>
<gene>
    <name evidence="3" type="ORF">COU96_02235</name>
</gene>
<dbReference type="AlphaFoldDB" id="A0A2M8L5A8"/>
<dbReference type="EMBL" id="PFEL01000083">
    <property type="protein sequence ID" value="PJE68986.1"/>
    <property type="molecule type" value="Genomic_DNA"/>
</dbReference>